<proteinExistence type="predicted"/>
<accession>A0A0D2KH46</accession>
<dbReference type="AlphaFoldDB" id="A0A0D2KH46"/>
<dbReference type="Proteomes" id="UP000054498">
    <property type="component" value="Unassembled WGS sequence"/>
</dbReference>
<dbReference type="OrthoDB" id="38730at2759"/>
<dbReference type="PANTHER" id="PTHR34044">
    <property type="entry name" value="NUCLEAR PROTEIN"/>
    <property type="match status" value="1"/>
</dbReference>
<name>A0A0D2KH46_9CHLO</name>
<dbReference type="PANTHER" id="PTHR34044:SF3">
    <property type="entry name" value="KETOPANTOATE REDUCTASE N-TERMINAL DOMAIN-CONTAINING PROTEIN"/>
    <property type="match status" value="1"/>
</dbReference>
<dbReference type="RefSeq" id="XP_013894118.1">
    <property type="nucleotide sequence ID" value="XM_014038664.1"/>
</dbReference>
<evidence type="ECO:0008006" key="4">
    <source>
        <dbReference type="Google" id="ProtNLM"/>
    </source>
</evidence>
<gene>
    <name evidence="2" type="ORF">MNEG_12864</name>
</gene>
<reference evidence="2 3" key="1">
    <citation type="journal article" date="2013" name="BMC Genomics">
        <title>Reconstruction of the lipid metabolism for the microalga Monoraphidium neglectum from its genome sequence reveals characteristics suitable for biofuel production.</title>
        <authorList>
            <person name="Bogen C."/>
            <person name="Al-Dilaimi A."/>
            <person name="Albersmeier A."/>
            <person name="Wichmann J."/>
            <person name="Grundmann M."/>
            <person name="Rupp O."/>
            <person name="Lauersen K.J."/>
            <person name="Blifernez-Klassen O."/>
            <person name="Kalinowski J."/>
            <person name="Goesmann A."/>
            <person name="Mussgnug J.H."/>
            <person name="Kruse O."/>
        </authorList>
    </citation>
    <scope>NUCLEOTIDE SEQUENCE [LARGE SCALE GENOMIC DNA]</scope>
    <source>
        <strain evidence="2 3">SAG 48.87</strain>
    </source>
</reference>
<feature type="compositionally biased region" description="Low complexity" evidence="1">
    <location>
        <begin position="234"/>
        <end position="245"/>
    </location>
</feature>
<protein>
    <recommendedName>
        <fullName evidence="4">Ketopantoate reductase N-terminal domain-containing protein</fullName>
    </recommendedName>
</protein>
<organism evidence="2 3">
    <name type="scientific">Monoraphidium neglectum</name>
    <dbReference type="NCBI Taxonomy" id="145388"/>
    <lineage>
        <taxon>Eukaryota</taxon>
        <taxon>Viridiplantae</taxon>
        <taxon>Chlorophyta</taxon>
        <taxon>core chlorophytes</taxon>
        <taxon>Chlorophyceae</taxon>
        <taxon>CS clade</taxon>
        <taxon>Sphaeropleales</taxon>
        <taxon>Selenastraceae</taxon>
        <taxon>Monoraphidium</taxon>
    </lineage>
</organism>
<dbReference type="EMBL" id="KK103699">
    <property type="protein sequence ID" value="KIY95098.1"/>
    <property type="molecule type" value="Genomic_DNA"/>
</dbReference>
<dbReference type="STRING" id="145388.A0A0D2KH46"/>
<sequence>MHPIVIGGGRVGTAISRMYAPRPAPILRRGEAVPDLPRPGADAGPIWVCTTNDALDEVIAATPQGRRGDLVFVQNGMLLPWLRERWLGGNTQVLLYMAADASGAVTDGRKTLAHGGRWAEHAAAALAGGGVACRVEAGWREFQEAVAAKLLWSSIFWVMSAALGETVGEIAENRSEEVAALVAELLPLVDDYLDDVIAADGRGDVTAGGVSHKGSVEASAAPAEKEQVQRRRVSSSGGRNSVWRL</sequence>
<dbReference type="GeneID" id="25730269"/>
<evidence type="ECO:0000313" key="3">
    <source>
        <dbReference type="Proteomes" id="UP000054498"/>
    </source>
</evidence>
<evidence type="ECO:0000313" key="2">
    <source>
        <dbReference type="EMBL" id="KIY95098.1"/>
    </source>
</evidence>
<dbReference type="KEGG" id="mng:MNEG_12864"/>
<evidence type="ECO:0000256" key="1">
    <source>
        <dbReference type="SAM" id="MobiDB-lite"/>
    </source>
</evidence>
<feature type="region of interest" description="Disordered" evidence="1">
    <location>
        <begin position="208"/>
        <end position="245"/>
    </location>
</feature>
<keyword evidence="3" id="KW-1185">Reference proteome</keyword>